<keyword evidence="2" id="KW-0812">Transmembrane</keyword>
<evidence type="ECO:0000313" key="3">
    <source>
        <dbReference type="EMBL" id="EIJ87576.1"/>
    </source>
</evidence>
<proteinExistence type="predicted"/>
<feature type="compositionally biased region" description="Basic and acidic residues" evidence="1">
    <location>
        <begin position="492"/>
        <end position="506"/>
    </location>
</feature>
<keyword evidence="4" id="KW-1185">Reference proteome</keyword>
<sequence length="534" mass="62096">MPKTKLNHIKIVTSILAALCYISIKTEYLYTKLKYIIIYHNTLFIRWNVPYTGSAANKHTFLVILLLFGVFYWFPLFSSISIFEKFKEGFSLMEHIYKEKYKMFTTLLALANGVDCGKNKISSLLIRWNRDACMSSLFQAKRYDELYSCVFNQLKSGSNFYKRILAGIAGCIQNKDIKSAFIIARENITDKAPYPCIILSMIIEGHMYLNENNIYKAKPWVEKALECLEKQFSYGLFILIYTVQKEVLFEEEEGALFKSLSVINLNNPKYFEVIEDIKDIKKLEEFLASKNLPHSTLRRLYILKNPLLNKKDLLKYFEEVPKDKECLKYVLERRICKELIPLAEKLGIFCGDVKDKQEEKQWMAPFRALPAEKTQSKATIRKIQQMSRKKLAKVIYKSGLYNKVRIPASFGIPHDFSEEDDDEQEDEEMVLNEYYEDVLLDNLPQPESTLRVPVEQYEELPVDNKDDVHLEDNELNTHSSRASPINGSIEKSTQDISEKESIKNPEDASNAKQDNYKECLDHLDSDSLDLDTDK</sequence>
<accession>I3EEC9</accession>
<keyword evidence="2" id="KW-0472">Membrane</keyword>
<evidence type="ECO:0000256" key="2">
    <source>
        <dbReference type="SAM" id="Phobius"/>
    </source>
</evidence>
<feature type="region of interest" description="Disordered" evidence="1">
    <location>
        <begin position="476"/>
        <end position="534"/>
    </location>
</feature>
<dbReference type="VEuPathDB" id="MicrosporidiaDB:NEQG_02123"/>
<reference evidence="3" key="1">
    <citation type="submission" date="2011-01" db="EMBL/GenBank/DDBJ databases">
        <title>The Genome Sequence of Nematocida parisii strain ERTm3.</title>
        <authorList>
            <consortium name="The Broad Institute Genome Sequencing Platform"/>
            <consortium name="The Broad Institute Genome Sequencing Center for Infectious Disease"/>
            <person name="Cuomo C."/>
            <person name="Troemel E."/>
            <person name="Young S.K."/>
            <person name="Zeng Q."/>
            <person name="Gargeya S."/>
            <person name="Fitzgerald M."/>
            <person name="Haas B."/>
            <person name="Abouelleil A."/>
            <person name="Alvarado L."/>
            <person name="Arachchi H.M."/>
            <person name="Berlin A."/>
            <person name="Chapman S.B."/>
            <person name="Gearin G."/>
            <person name="Goldberg J."/>
            <person name="Griggs A."/>
            <person name="Gujja S."/>
            <person name="Hansen M."/>
            <person name="Heiman D."/>
            <person name="Howarth C."/>
            <person name="Larimer J."/>
            <person name="Lui A."/>
            <person name="MacDonald P.J.P."/>
            <person name="McCowen C."/>
            <person name="Montmayeur A."/>
            <person name="Murphy C."/>
            <person name="Neiman D."/>
            <person name="Pearson M."/>
            <person name="Priest M."/>
            <person name="Roberts A."/>
            <person name="Saif S."/>
            <person name="Shea T."/>
            <person name="Sisk P."/>
            <person name="Stolte C."/>
            <person name="Sykes S."/>
            <person name="Wortman J."/>
            <person name="Nusbaum C."/>
            <person name="Birren B."/>
        </authorList>
    </citation>
    <scope>NUCLEOTIDE SEQUENCE</scope>
    <source>
        <strain evidence="3">ERTm3</strain>
    </source>
</reference>
<dbReference type="AlphaFoldDB" id="I3EEC9"/>
<dbReference type="InParanoid" id="I3EEC9"/>
<dbReference type="Proteomes" id="UP000002872">
    <property type="component" value="Unassembled WGS sequence"/>
</dbReference>
<organism evidence="3 4">
    <name type="scientific">Nematocida parisii (strain ERTm3)</name>
    <name type="common">Nematode killer fungus</name>
    <dbReference type="NCBI Taxonomy" id="935791"/>
    <lineage>
        <taxon>Eukaryota</taxon>
        <taxon>Fungi</taxon>
        <taxon>Fungi incertae sedis</taxon>
        <taxon>Microsporidia</taxon>
        <taxon>Nematocida</taxon>
    </lineage>
</organism>
<keyword evidence="2" id="KW-1133">Transmembrane helix</keyword>
<protein>
    <submittedName>
        <fullName evidence="3">Uncharacterized protein</fullName>
    </submittedName>
</protein>
<feature type="compositionally biased region" description="Polar residues" evidence="1">
    <location>
        <begin position="476"/>
        <end position="491"/>
    </location>
</feature>
<feature type="transmembrane region" description="Helical" evidence="2">
    <location>
        <begin position="61"/>
        <end position="83"/>
    </location>
</feature>
<gene>
    <name evidence="3" type="ORF">NEQG_02123</name>
</gene>
<name>I3EEC9_NEMP3</name>
<evidence type="ECO:0000256" key="1">
    <source>
        <dbReference type="SAM" id="MobiDB-lite"/>
    </source>
</evidence>
<evidence type="ECO:0000313" key="4">
    <source>
        <dbReference type="Proteomes" id="UP000002872"/>
    </source>
</evidence>
<dbReference type="OrthoDB" id="2190733at2759"/>
<dbReference type="HOGENOM" id="CLU_510063_0_0_1"/>
<dbReference type="EMBL" id="GL870881">
    <property type="protein sequence ID" value="EIJ87576.1"/>
    <property type="molecule type" value="Genomic_DNA"/>
</dbReference>
<feature type="compositionally biased region" description="Basic and acidic residues" evidence="1">
    <location>
        <begin position="514"/>
        <end position="534"/>
    </location>
</feature>